<accession>A0ABN3E3V7</accession>
<comment type="caution">
    <text evidence="2">The sequence shown here is derived from an EMBL/GenBank/DDBJ whole genome shotgun (WGS) entry which is preliminary data.</text>
</comment>
<dbReference type="EMBL" id="BAAATR010000012">
    <property type="protein sequence ID" value="GAA2247786.1"/>
    <property type="molecule type" value="Genomic_DNA"/>
</dbReference>
<feature type="compositionally biased region" description="Basic and acidic residues" evidence="1">
    <location>
        <begin position="306"/>
        <end position="317"/>
    </location>
</feature>
<evidence type="ECO:0000256" key="1">
    <source>
        <dbReference type="SAM" id="MobiDB-lite"/>
    </source>
</evidence>
<name>A0ABN3E3V7_9ACTN</name>
<feature type="compositionally biased region" description="Low complexity" evidence="1">
    <location>
        <begin position="36"/>
        <end position="45"/>
    </location>
</feature>
<gene>
    <name evidence="2" type="ORF">GCM10010430_32690</name>
</gene>
<evidence type="ECO:0000313" key="2">
    <source>
        <dbReference type="EMBL" id="GAA2247786.1"/>
    </source>
</evidence>
<feature type="region of interest" description="Disordered" evidence="1">
    <location>
        <begin position="295"/>
        <end position="317"/>
    </location>
</feature>
<keyword evidence="3" id="KW-1185">Reference proteome</keyword>
<organism evidence="2 3">
    <name type="scientific">Kitasatospora cystarginea</name>
    <dbReference type="NCBI Taxonomy" id="58350"/>
    <lineage>
        <taxon>Bacteria</taxon>
        <taxon>Bacillati</taxon>
        <taxon>Actinomycetota</taxon>
        <taxon>Actinomycetes</taxon>
        <taxon>Kitasatosporales</taxon>
        <taxon>Streptomycetaceae</taxon>
        <taxon>Kitasatospora</taxon>
    </lineage>
</organism>
<sequence length="317" mass="32750">MNTPTKLAGFALVLAVALGGAAGIGHAVGPIGAPARMHHGTAASGAGHGDHTTDSNTATEETPGGLMVTQHGYTLEAATDTLTAGQPQTLSFVVRGPDGKPVTDYTATHEKDLHLIVVRRDLASFQHLHPTRDAAGTWSIPLTLPSAGEYRMFTDFAPAGGQGLTLGTDLFAAGEFTPQPLPAPVASVKTDGYSVNLEGRLEAGKTSRLTLTVSKDGKPVTDLQPYLAAYGHLVALRAGDLAYLHVHPDGMPGDGRTPAGPGITFYATVPSAGDYRLFLDFKHGDTVHTAAFTAHAEPGTGPAEAGDEHGGHDGHQH</sequence>
<feature type="region of interest" description="Disordered" evidence="1">
    <location>
        <begin position="36"/>
        <end position="65"/>
    </location>
</feature>
<dbReference type="RefSeq" id="WP_344637106.1">
    <property type="nucleotide sequence ID" value="NZ_BAAATR010000012.1"/>
</dbReference>
<evidence type="ECO:0000313" key="3">
    <source>
        <dbReference type="Proteomes" id="UP001500305"/>
    </source>
</evidence>
<protein>
    <recommendedName>
        <fullName evidence="4">Heavy metal-binding domain-containing protein</fullName>
    </recommendedName>
</protein>
<proteinExistence type="predicted"/>
<dbReference type="Proteomes" id="UP001500305">
    <property type="component" value="Unassembled WGS sequence"/>
</dbReference>
<evidence type="ECO:0008006" key="4">
    <source>
        <dbReference type="Google" id="ProtNLM"/>
    </source>
</evidence>
<reference evidence="2 3" key="1">
    <citation type="journal article" date="2019" name="Int. J. Syst. Evol. Microbiol.">
        <title>The Global Catalogue of Microorganisms (GCM) 10K type strain sequencing project: providing services to taxonomists for standard genome sequencing and annotation.</title>
        <authorList>
            <consortium name="The Broad Institute Genomics Platform"/>
            <consortium name="The Broad Institute Genome Sequencing Center for Infectious Disease"/>
            <person name="Wu L."/>
            <person name="Ma J."/>
        </authorList>
    </citation>
    <scope>NUCLEOTIDE SEQUENCE [LARGE SCALE GENOMIC DNA]</scope>
    <source>
        <strain evidence="2 3">JCM 7356</strain>
    </source>
</reference>